<dbReference type="Pfam" id="PF09220">
    <property type="entry name" value="LA-virus_coat"/>
    <property type="match status" value="1"/>
</dbReference>
<accession>A0A7G8JUX7</accession>
<evidence type="ECO:0000256" key="3">
    <source>
        <dbReference type="ARBA" id="ARBA00022679"/>
    </source>
</evidence>
<dbReference type="InterPro" id="IPR043502">
    <property type="entry name" value="DNA/RNA_pol_sf"/>
</dbReference>
<evidence type="ECO:0000256" key="4">
    <source>
        <dbReference type="ARBA" id="ARBA00022695"/>
    </source>
</evidence>
<evidence type="ECO:0000256" key="5">
    <source>
        <dbReference type="ARBA" id="ARBA00022741"/>
    </source>
</evidence>
<dbReference type="GO" id="GO:0006351">
    <property type="term" value="P:DNA-templated transcription"/>
    <property type="evidence" value="ECO:0007669"/>
    <property type="project" value="InterPro"/>
</dbReference>
<keyword evidence="2 7" id="KW-0696">RNA-directed RNA polymerase</keyword>
<dbReference type="SUPFAM" id="SSF56672">
    <property type="entry name" value="DNA/RNA polymerases"/>
    <property type="match status" value="1"/>
</dbReference>
<evidence type="ECO:0000256" key="2">
    <source>
        <dbReference type="ARBA" id="ARBA00022484"/>
    </source>
</evidence>
<dbReference type="InterPro" id="IPR001795">
    <property type="entry name" value="RNA-dir_pol_luteovirus"/>
</dbReference>
<dbReference type="EMBL" id="MN812428">
    <property type="protein sequence ID" value="QNJ34610.1"/>
    <property type="molecule type" value="Genomic_RNA"/>
</dbReference>
<proteinExistence type="inferred from homology"/>
<dbReference type="GO" id="GO:0003723">
    <property type="term" value="F:RNA binding"/>
    <property type="evidence" value="ECO:0007669"/>
    <property type="project" value="InterPro"/>
</dbReference>
<reference evidence="9 10" key="1">
    <citation type="submission" date="2019-12" db="EMBL/GenBank/DDBJ databases">
        <title>A novel mycovirus causes transcriptional rewiring in Malassezia sympodialis and induces an immunological response in macrophages.</title>
        <authorList>
            <person name="Clancey S."/>
            <person name="Ruchti F."/>
            <person name="LeibundGut-Landmann S."/>
            <person name="Heitman J."/>
            <person name="Ianiri G."/>
        </authorList>
    </citation>
    <scope>NUCLEOTIDE SEQUENCE [LARGE SCALE GENOMIC DNA]</scope>
    <source>
        <strain evidence="9">MsMV1</strain>
    </source>
</reference>
<dbReference type="SUPFAM" id="SSF82856">
    <property type="entry name" value="L-A virus major coat protein"/>
    <property type="match status" value="1"/>
</dbReference>
<feature type="domain" description="Major coat protein L-A virus" evidence="8">
    <location>
        <begin position="72"/>
        <end position="367"/>
    </location>
</feature>
<dbReference type="Gene3D" id="3.90.1840.10">
    <property type="entry name" value="Major capsid protein"/>
    <property type="match status" value="1"/>
</dbReference>
<evidence type="ECO:0000256" key="7">
    <source>
        <dbReference type="RuleBase" id="RU364050"/>
    </source>
</evidence>
<dbReference type="Pfam" id="PF02123">
    <property type="entry name" value="RdRP_4"/>
    <property type="match status" value="1"/>
</dbReference>
<evidence type="ECO:0000259" key="8">
    <source>
        <dbReference type="Pfam" id="PF09220"/>
    </source>
</evidence>
<dbReference type="Proteomes" id="UP001235698">
    <property type="component" value="Segment"/>
</dbReference>
<dbReference type="GO" id="GO:0003968">
    <property type="term" value="F:RNA-directed RNA polymerase activity"/>
    <property type="evidence" value="ECO:0007669"/>
    <property type="project" value="UniProtKB-KW"/>
</dbReference>
<dbReference type="GO" id="GO:0000166">
    <property type="term" value="F:nucleotide binding"/>
    <property type="evidence" value="ECO:0007669"/>
    <property type="project" value="UniProtKB-KW"/>
</dbReference>
<gene>
    <name evidence="9" type="primary">POL</name>
</gene>
<protein>
    <recommendedName>
        <fullName evidence="7">RNA-directed RNA polymerase</fullName>
        <ecNumber evidence="7">2.7.7.48</ecNumber>
    </recommendedName>
</protein>
<sequence>MSFNLLDQLCGPMAKVVADYATLTRNVKYGIKADVGLNVTGEHTYQSVRRGACFTNMVSPFGFLKAIMIDETPNFSGTNVRFINDSGRIDERCVYDTLKLQSYFRTSVINSIAPLIATIGGENHVSVLVNMLRVSRILKSNPKEFEVKPDDLFYDDGHLNISYRNFLKRDFESFTGLRFQPTLLVNRFDDNVGYPSNIYCPNLENLTSREFNIFCTLICEINCNYPLRIAFSSPSLVDTLYLPGHSKHSVNYDLVNNMTATEVDIVLRKYVFANRVASDFDLAYLIVVNAMYAPLPRAAEAHGWLSPVNNIYLPKVESVRGIIPQLTEGSPYEPHPDRLLTWAGYSNNPGRMMIHALATIEAFYTGLFEILTANPHGVEQSLNALGMTSYTSAKPYRMFCEAVSYRFGKEFDLLWNTNAGVDCYSHLLATEPVQLEVTASLADNKIDNYEVYETSAHGERTVHLVCRELKPALFPILSMGINSDRYFNNSLEYETTLHYNGALNELSTTSSDDANKAMSIFRVGGWNATLVDASTNRAMRNWAANSNGQVVPVLPPGINGATTYKFPLRLLNKRTHSWMDIPNVINKLHMTAKIDIKGWVIMLNGKHVGGFMPQYRPVTVYPKALNAEQMTAIPMKTSPSALKYRFQGFTLAASQENAPVVHLQSSHMDTADLQPVEDFQDPAGAPEEAMYVSNDDVPSHVVDYPFELPITKERVWGLRIRRRNLTCWYVATMSISHYTPATMSIAGGMISGNLRAGLTFENHVDYYSHIPEIDEHLKVISPQELFDFVAALPKTKITQQHHLYVNKQELIVCYEKFLAESSAEKITAVNETINLMIKKCEKLGIDNRASFNTHVMYVLLAPIFAVYHLLEIMRNTNNTNEYFNLLKLESGAAKQSQTVFRNDLAVIYEMQVLFNRVHADVDWKTEKQHRTESKTVPIPCEVVYSLATSIFKSGIAEGRAPLRLDWNGYWAGRWSSMPNGSIVSQYETDLELKRSLPKEAKYKSCWFAVNGHSDHSFWAKRNPEIYATTSTKYEWGKVRALYGCDVTSFLHADFAMSNCEDTLPSCFPVGKFATKSFVEGSVHKFKDTVPVCFDYDDFNSQHSIASMQAVMRAWIDVYSTFLTEEQKISAEWTHDSLANMSVCFNALGETVTIDGTLMSGWRLTSYMNTVLNRVYLLHAGLDKLLVYSLHNGDDMFGGAPNLHNALQLIKNAKERGIRAQVSKTNLGTIGEFLRVDTRAKDSQMTQYLARAVSTLVHGRVEADSPTDLVAFITATITRVEEVKSRGGSATVLDALFNKIMEFASKLFSTDPEVIEAILTTHPTQGGVNKDAPVRAKYLKRKAHSGKDDIYYHQKYSILGDGINDYINHVKQRFHLRESELDRSRLQLKAYQSLERDLVSYETGIETNERIAIYRGLSGAWKGTGFEAPIAKVRSMGLIAAKQLRVLTSTLARMIQNADDPITFMRVVT</sequence>
<keyword evidence="10" id="KW-1185">Reference proteome</keyword>
<comment type="similarity">
    <text evidence="1">Belongs to the totiviridae RNA-directed RNA polymerase family.</text>
</comment>
<evidence type="ECO:0000256" key="6">
    <source>
        <dbReference type="ARBA" id="ARBA00048744"/>
    </source>
</evidence>
<evidence type="ECO:0000256" key="1">
    <source>
        <dbReference type="ARBA" id="ARBA00010455"/>
    </source>
</evidence>
<dbReference type="EC" id="2.7.7.48" evidence="7"/>
<keyword evidence="7" id="KW-0693">Viral RNA replication</keyword>
<dbReference type="InterPro" id="IPR036332">
    <property type="entry name" value="Major_coat_LA-virus_sf"/>
</dbReference>
<comment type="catalytic activity">
    <reaction evidence="6 7">
        <text>RNA(n) + a ribonucleoside 5'-triphosphate = RNA(n+1) + diphosphate</text>
        <dbReference type="Rhea" id="RHEA:21248"/>
        <dbReference type="Rhea" id="RHEA-COMP:14527"/>
        <dbReference type="Rhea" id="RHEA-COMP:17342"/>
        <dbReference type="ChEBI" id="CHEBI:33019"/>
        <dbReference type="ChEBI" id="CHEBI:61557"/>
        <dbReference type="ChEBI" id="CHEBI:140395"/>
        <dbReference type="EC" id="2.7.7.48"/>
    </reaction>
</comment>
<keyword evidence="4 7" id="KW-0548">Nucleotidyltransferase</keyword>
<keyword evidence="3 7" id="KW-0808">Transferase</keyword>
<evidence type="ECO:0000313" key="10">
    <source>
        <dbReference type="Proteomes" id="UP001235698"/>
    </source>
</evidence>
<name>A0A7G8JUX7_9VIRU</name>
<dbReference type="InterPro" id="IPR015302">
    <property type="entry name" value="Major_coat_LA-virus"/>
</dbReference>
<evidence type="ECO:0000313" key="9">
    <source>
        <dbReference type="EMBL" id="QNJ34610.1"/>
    </source>
</evidence>
<organism evidence="9 10">
    <name type="scientific">Malassezia sympodialis mycovirus</name>
    <dbReference type="NCBI Taxonomy" id="2766745"/>
    <lineage>
        <taxon>Viruses</taxon>
        <taxon>Riboviria</taxon>
        <taxon>Orthornavirae</taxon>
        <taxon>Duplornaviricota</taxon>
        <taxon>Chrymotiviricetes</taxon>
        <taxon>Ghabrivirales</taxon>
        <taxon>Alphatotivirineae</taxon>
        <taxon>Orthototiviridae</taxon>
        <taxon>Totivirus</taxon>
        <taxon>Totivirus nijyushichi</taxon>
    </lineage>
</organism>
<keyword evidence="5 7" id="KW-0547">Nucleotide-binding</keyword>